<accession>A0A9W9P743</accession>
<organism evidence="2 3">
    <name type="scientific">Penicillium chermesinum</name>
    <dbReference type="NCBI Taxonomy" id="63820"/>
    <lineage>
        <taxon>Eukaryota</taxon>
        <taxon>Fungi</taxon>
        <taxon>Dikarya</taxon>
        <taxon>Ascomycota</taxon>
        <taxon>Pezizomycotina</taxon>
        <taxon>Eurotiomycetes</taxon>
        <taxon>Eurotiomycetidae</taxon>
        <taxon>Eurotiales</taxon>
        <taxon>Aspergillaceae</taxon>
        <taxon>Penicillium</taxon>
    </lineage>
</organism>
<proteinExistence type="predicted"/>
<comment type="caution">
    <text evidence="2">The sequence shown here is derived from an EMBL/GenBank/DDBJ whole genome shotgun (WGS) entry which is preliminary data.</text>
</comment>
<evidence type="ECO:0000313" key="2">
    <source>
        <dbReference type="EMBL" id="KAJ5238826.1"/>
    </source>
</evidence>
<feature type="compositionally biased region" description="Basic and acidic residues" evidence="1">
    <location>
        <begin position="203"/>
        <end position="213"/>
    </location>
</feature>
<feature type="region of interest" description="Disordered" evidence="1">
    <location>
        <begin position="156"/>
        <end position="177"/>
    </location>
</feature>
<dbReference type="GeneID" id="83200045"/>
<reference evidence="2" key="1">
    <citation type="submission" date="2022-11" db="EMBL/GenBank/DDBJ databases">
        <authorList>
            <person name="Petersen C."/>
        </authorList>
    </citation>
    <scope>NUCLEOTIDE SEQUENCE</scope>
    <source>
        <strain evidence="2">IBT 19713</strain>
    </source>
</reference>
<name>A0A9W9P743_9EURO</name>
<dbReference type="Proteomes" id="UP001150941">
    <property type="component" value="Unassembled WGS sequence"/>
</dbReference>
<reference evidence="2" key="2">
    <citation type="journal article" date="2023" name="IMA Fungus">
        <title>Comparative genomic study of the Penicillium genus elucidates a diverse pangenome and 15 lateral gene transfer events.</title>
        <authorList>
            <person name="Petersen C."/>
            <person name="Sorensen T."/>
            <person name="Nielsen M.R."/>
            <person name="Sondergaard T.E."/>
            <person name="Sorensen J.L."/>
            <person name="Fitzpatrick D.A."/>
            <person name="Frisvad J.C."/>
            <person name="Nielsen K.L."/>
        </authorList>
    </citation>
    <scope>NUCLEOTIDE SEQUENCE</scope>
    <source>
        <strain evidence="2">IBT 19713</strain>
    </source>
</reference>
<dbReference type="AlphaFoldDB" id="A0A9W9P743"/>
<dbReference type="RefSeq" id="XP_058331745.1">
    <property type="nucleotide sequence ID" value="XM_058472742.1"/>
</dbReference>
<dbReference type="EMBL" id="JAPQKS010000003">
    <property type="protein sequence ID" value="KAJ5238826.1"/>
    <property type="molecule type" value="Genomic_DNA"/>
</dbReference>
<evidence type="ECO:0000256" key="1">
    <source>
        <dbReference type="SAM" id="MobiDB-lite"/>
    </source>
</evidence>
<gene>
    <name evidence="2" type="ORF">N7468_003445</name>
</gene>
<protein>
    <submittedName>
        <fullName evidence="2">Uncharacterized protein</fullName>
    </submittedName>
</protein>
<keyword evidence="3" id="KW-1185">Reference proteome</keyword>
<sequence length="213" mass="23590">MVINLKSQAPDTKLLKELNPTLKDLIDELKGVRAVTPTGDHRAQFPTLARNLDLAADIRMDILAVDGHYDDALAAWRDIQEKLRTLQIGPTATDTLAVIAKPGYDNLVMLANLKAKYGNPTDIEQVLYEPKYFNMARGSRDQEAETLGDECYPGEPDSSFKGLAPPNRVTRARGYQGPPKARLRGFFLPVFSSRFSSFSSPKTHRDDAFSPGP</sequence>
<evidence type="ECO:0000313" key="3">
    <source>
        <dbReference type="Proteomes" id="UP001150941"/>
    </source>
</evidence>
<feature type="region of interest" description="Disordered" evidence="1">
    <location>
        <begin position="194"/>
        <end position="213"/>
    </location>
</feature>